<evidence type="ECO:0000313" key="4">
    <source>
        <dbReference type="EMBL" id="KAL3519282.1"/>
    </source>
</evidence>
<sequence>MRNIAVDYSRSVCMAMGFASMLLLLFGNPTEVDGVGGNGGDDGGSSSTNRAGQPSCSKDNILVFQAQTAPLPNGIPTYTVQVQNVCASASCSISNIHLSCGAFSSARLVNPKIFRRLSINDCLVKDGQVLNPGQSLTFAYANTFSYPLAVSSVAVSCKS</sequence>
<dbReference type="PANTHER" id="PTHR33184:SF34">
    <property type="entry name" value="TPD1 PROTEIN HOMOLOG 1-LIKE"/>
    <property type="match status" value="1"/>
</dbReference>
<feature type="region of interest" description="Disordered" evidence="2">
    <location>
        <begin position="35"/>
        <end position="54"/>
    </location>
</feature>
<dbReference type="PANTHER" id="PTHR33184">
    <property type="entry name" value="PROTEIN TAPETUM DETERMINANT 1-LIKE-RELATED"/>
    <property type="match status" value="1"/>
</dbReference>
<feature type="chain" id="PRO_5044827770" evidence="3">
    <location>
        <begin position="35"/>
        <end position="159"/>
    </location>
</feature>
<reference evidence="4 5" key="1">
    <citation type="submission" date="2024-11" db="EMBL/GenBank/DDBJ databases">
        <title>A near-complete genome assembly of Cinchona calisaya.</title>
        <authorList>
            <person name="Lian D.C."/>
            <person name="Zhao X.W."/>
            <person name="Wei L."/>
        </authorList>
    </citation>
    <scope>NUCLEOTIDE SEQUENCE [LARGE SCALE GENOMIC DNA]</scope>
    <source>
        <tissue evidence="4">Nenye</tissue>
    </source>
</reference>
<evidence type="ECO:0000256" key="2">
    <source>
        <dbReference type="SAM" id="MobiDB-lite"/>
    </source>
</evidence>
<organism evidence="4 5">
    <name type="scientific">Cinchona calisaya</name>
    <dbReference type="NCBI Taxonomy" id="153742"/>
    <lineage>
        <taxon>Eukaryota</taxon>
        <taxon>Viridiplantae</taxon>
        <taxon>Streptophyta</taxon>
        <taxon>Embryophyta</taxon>
        <taxon>Tracheophyta</taxon>
        <taxon>Spermatophyta</taxon>
        <taxon>Magnoliopsida</taxon>
        <taxon>eudicotyledons</taxon>
        <taxon>Gunneridae</taxon>
        <taxon>Pentapetalae</taxon>
        <taxon>asterids</taxon>
        <taxon>lamiids</taxon>
        <taxon>Gentianales</taxon>
        <taxon>Rubiaceae</taxon>
        <taxon>Cinchonoideae</taxon>
        <taxon>Cinchoneae</taxon>
        <taxon>Cinchona</taxon>
    </lineage>
</organism>
<dbReference type="EMBL" id="JBJUIK010000008">
    <property type="protein sequence ID" value="KAL3519282.1"/>
    <property type="molecule type" value="Genomic_DNA"/>
</dbReference>
<evidence type="ECO:0000256" key="1">
    <source>
        <dbReference type="ARBA" id="ARBA00022729"/>
    </source>
</evidence>
<gene>
    <name evidence="4" type="ORF">ACH5RR_017431</name>
</gene>
<accession>A0ABD2ZIJ1</accession>
<evidence type="ECO:0000313" key="5">
    <source>
        <dbReference type="Proteomes" id="UP001630127"/>
    </source>
</evidence>
<dbReference type="Pfam" id="PF24068">
    <property type="entry name" value="TPD1_C"/>
    <property type="match status" value="1"/>
</dbReference>
<proteinExistence type="predicted"/>
<feature type="signal peptide" evidence="3">
    <location>
        <begin position="1"/>
        <end position="34"/>
    </location>
</feature>
<keyword evidence="1 3" id="KW-0732">Signal</keyword>
<dbReference type="AlphaFoldDB" id="A0ABD2ZIJ1"/>
<protein>
    <submittedName>
        <fullName evidence="4">Uncharacterized protein</fullName>
    </submittedName>
</protein>
<comment type="caution">
    <text evidence="4">The sequence shown here is derived from an EMBL/GenBank/DDBJ whole genome shotgun (WGS) entry which is preliminary data.</text>
</comment>
<dbReference type="Proteomes" id="UP001630127">
    <property type="component" value="Unassembled WGS sequence"/>
</dbReference>
<dbReference type="InterPro" id="IPR040361">
    <property type="entry name" value="TPD1"/>
</dbReference>
<evidence type="ECO:0000256" key="3">
    <source>
        <dbReference type="SAM" id="SignalP"/>
    </source>
</evidence>
<name>A0ABD2ZIJ1_9GENT</name>
<keyword evidence="5" id="KW-1185">Reference proteome</keyword>